<name>A0ABM8I0Q9_9BACT</name>
<keyword evidence="1" id="KW-0812">Transmembrane</keyword>
<evidence type="ECO:0000313" key="3">
    <source>
        <dbReference type="EMBL" id="BCR06404.1"/>
    </source>
</evidence>
<evidence type="ECO:0000256" key="1">
    <source>
        <dbReference type="SAM" id="Phobius"/>
    </source>
</evidence>
<organism evidence="3 4">
    <name type="scientific">Desulfuromonas versatilis</name>
    <dbReference type="NCBI Taxonomy" id="2802975"/>
    <lineage>
        <taxon>Bacteria</taxon>
        <taxon>Pseudomonadati</taxon>
        <taxon>Thermodesulfobacteriota</taxon>
        <taxon>Desulfuromonadia</taxon>
        <taxon>Desulfuromonadales</taxon>
        <taxon>Desulfuromonadaceae</taxon>
        <taxon>Desulfuromonas</taxon>
    </lineage>
</organism>
<dbReference type="Gene3D" id="3.40.50.300">
    <property type="entry name" value="P-loop containing nucleotide triphosphate hydrolases"/>
    <property type="match status" value="1"/>
</dbReference>
<keyword evidence="1" id="KW-1133">Transmembrane helix</keyword>
<dbReference type="SUPFAM" id="SSF52540">
    <property type="entry name" value="P-loop containing nucleoside triphosphate hydrolases"/>
    <property type="match status" value="1"/>
</dbReference>
<dbReference type="EMBL" id="AP024355">
    <property type="protein sequence ID" value="BCR06404.1"/>
    <property type="molecule type" value="Genomic_DNA"/>
</dbReference>
<evidence type="ECO:0000313" key="4">
    <source>
        <dbReference type="Proteomes" id="UP001319827"/>
    </source>
</evidence>
<keyword evidence="1" id="KW-0472">Membrane</keyword>
<dbReference type="PANTHER" id="PTHR35894:SF7">
    <property type="entry name" value="GENERAL SECRETION PATHWAY PROTEIN A-RELATED"/>
    <property type="match status" value="1"/>
</dbReference>
<proteinExistence type="predicted"/>
<dbReference type="Pfam" id="PF13401">
    <property type="entry name" value="AAA_22"/>
    <property type="match status" value="1"/>
</dbReference>
<feature type="domain" description="ORC1/DEAH AAA+ ATPase" evidence="2">
    <location>
        <begin position="42"/>
        <end position="171"/>
    </location>
</feature>
<gene>
    <name evidence="3" type="primary">mshM</name>
    <name evidence="3" type="ORF">DESUT3_34730</name>
</gene>
<sequence length="306" mass="33525">MYLEHFGFAEQPFSLTPDTGFFYRHPGQQEALNVLLVALATGEGFIKIVGEVGTGKTLLCRRLLDSLGEDCVTAYLPNPLLSPRQLHQAVADELGIEFRRDATVQELLKCLAARLVELSDAGRQVVLCIDEAQAMSDESLEALRLLSNLETEKRKLLHIVLFAQPELDERLAGTGLRQLRQRITFGYRLEPLNREDVAGYVAHRLRVAGCPQQIFTRRAIDRLFRASRGVPRLVNILCHKSLLAAFGRGEATIDLAPVRAAVADTPDAALGERLSAAPMVWGLALTGALILAGLALVARWALGGMP</sequence>
<evidence type="ECO:0000259" key="2">
    <source>
        <dbReference type="Pfam" id="PF13401"/>
    </source>
</evidence>
<accession>A0ABM8I0Q9</accession>
<dbReference type="RefSeq" id="WP_221249784.1">
    <property type="nucleotide sequence ID" value="NZ_AP024355.1"/>
</dbReference>
<dbReference type="InterPro" id="IPR027417">
    <property type="entry name" value="P-loop_NTPase"/>
</dbReference>
<dbReference type="Proteomes" id="UP001319827">
    <property type="component" value="Chromosome"/>
</dbReference>
<dbReference type="InterPro" id="IPR052026">
    <property type="entry name" value="ExeA_AAA_ATPase_DNA-bind"/>
</dbReference>
<keyword evidence="4" id="KW-1185">Reference proteome</keyword>
<protein>
    <submittedName>
        <fullName evidence="3">MSHA biogenesis protein MshM</fullName>
    </submittedName>
</protein>
<reference evidence="3 4" key="2">
    <citation type="journal article" date="2021" name="Int. J. Syst. Evol. Microbiol.">
        <title>Isolation and Polyphasic Characterization of Desulfuromonas versatilis sp. Nov., an Electrogenic Bacteria Capable of Versatile Metabolism Isolated from a Graphene Oxide-Reducing Enrichment Culture.</title>
        <authorList>
            <person name="Xie L."/>
            <person name="Yoshida N."/>
            <person name="Ishii S."/>
            <person name="Meng L."/>
        </authorList>
    </citation>
    <scope>NUCLEOTIDE SEQUENCE [LARGE SCALE GENOMIC DNA]</scope>
    <source>
        <strain evidence="3 4">NIT-T3</strain>
    </source>
</reference>
<feature type="transmembrane region" description="Helical" evidence="1">
    <location>
        <begin position="279"/>
        <end position="302"/>
    </location>
</feature>
<dbReference type="PANTHER" id="PTHR35894">
    <property type="entry name" value="GENERAL SECRETION PATHWAY PROTEIN A-RELATED"/>
    <property type="match status" value="1"/>
</dbReference>
<reference evidence="3 4" key="1">
    <citation type="journal article" date="2016" name="C (Basel)">
        <title>Selective Growth of and Electricity Production by Marine Exoelectrogenic Bacteria in Self-Aggregated Hydrogel of Microbially Reduced Graphene Oxide.</title>
        <authorList>
            <person name="Yoshida N."/>
            <person name="Goto Y."/>
            <person name="Miyata Y."/>
        </authorList>
    </citation>
    <scope>NUCLEOTIDE SEQUENCE [LARGE SCALE GENOMIC DNA]</scope>
    <source>
        <strain evidence="3 4">NIT-T3</strain>
    </source>
</reference>
<dbReference type="InterPro" id="IPR049945">
    <property type="entry name" value="AAA_22"/>
</dbReference>